<dbReference type="SUPFAM" id="SSF118196">
    <property type="entry name" value="YaeB-like"/>
    <property type="match status" value="2"/>
</dbReference>
<dbReference type="Gene3D" id="2.40.30.70">
    <property type="entry name" value="YaeB-like"/>
    <property type="match status" value="1"/>
</dbReference>
<evidence type="ECO:0000256" key="1">
    <source>
        <dbReference type="ARBA" id="ARBA00022691"/>
    </source>
</evidence>
<dbReference type="PROSITE" id="PS51668">
    <property type="entry name" value="TSAA_2"/>
    <property type="match status" value="1"/>
</dbReference>
<dbReference type="CDD" id="cd09281">
    <property type="entry name" value="UPF0066"/>
    <property type="match status" value="1"/>
</dbReference>
<evidence type="ECO:0000259" key="4">
    <source>
        <dbReference type="PROSITE" id="PS51668"/>
    </source>
</evidence>
<dbReference type="OrthoDB" id="4882at2759"/>
<organism evidence="5 6">
    <name type="scientific">Candidula unifasciata</name>
    <dbReference type="NCBI Taxonomy" id="100452"/>
    <lineage>
        <taxon>Eukaryota</taxon>
        <taxon>Metazoa</taxon>
        <taxon>Spiralia</taxon>
        <taxon>Lophotrochozoa</taxon>
        <taxon>Mollusca</taxon>
        <taxon>Gastropoda</taxon>
        <taxon>Heterobranchia</taxon>
        <taxon>Euthyneura</taxon>
        <taxon>Panpulmonata</taxon>
        <taxon>Eupulmonata</taxon>
        <taxon>Stylommatophora</taxon>
        <taxon>Helicina</taxon>
        <taxon>Helicoidea</taxon>
        <taxon>Geomitridae</taxon>
        <taxon>Candidula</taxon>
    </lineage>
</organism>
<comment type="similarity">
    <text evidence="2">Belongs to the tRNA methyltransferase O family.</text>
</comment>
<keyword evidence="6" id="KW-1185">Reference proteome</keyword>
<dbReference type="PANTHER" id="PTHR12818">
    <property type="entry name" value="TRNA (ADENINE(37)-N6)-METHYLTRANSFERASE"/>
    <property type="match status" value="1"/>
</dbReference>
<dbReference type="Proteomes" id="UP000678393">
    <property type="component" value="Unassembled WGS sequence"/>
</dbReference>
<dbReference type="Gene3D" id="3.30.2310.10">
    <property type="entry name" value="YaeB-like"/>
    <property type="match status" value="1"/>
</dbReference>
<protein>
    <recommendedName>
        <fullName evidence="4">TsaA-like domain-containing protein</fullName>
    </recommendedName>
</protein>
<dbReference type="EMBL" id="CAJHNH020003551">
    <property type="protein sequence ID" value="CAG5129531.1"/>
    <property type="molecule type" value="Genomic_DNA"/>
</dbReference>
<proteinExistence type="inferred from homology"/>
<dbReference type="InterPro" id="IPR023370">
    <property type="entry name" value="TrmO-like_N"/>
</dbReference>
<reference evidence="5" key="1">
    <citation type="submission" date="2021-04" db="EMBL/GenBank/DDBJ databases">
        <authorList>
            <consortium name="Molecular Ecology Group"/>
        </authorList>
    </citation>
    <scope>NUCLEOTIDE SEQUENCE</scope>
</reference>
<dbReference type="NCBIfam" id="TIGR00104">
    <property type="entry name" value="tRNA_TsaA"/>
    <property type="match status" value="1"/>
</dbReference>
<accession>A0A8S3ZST1</accession>
<dbReference type="AlphaFoldDB" id="A0A8S3ZST1"/>
<dbReference type="Pfam" id="PF01980">
    <property type="entry name" value="TrmO_N"/>
    <property type="match status" value="1"/>
</dbReference>
<feature type="compositionally biased region" description="Polar residues" evidence="3">
    <location>
        <begin position="259"/>
        <end position="279"/>
    </location>
</feature>
<comment type="caution">
    <text evidence="5">The sequence shown here is derived from an EMBL/GenBank/DDBJ whole genome shotgun (WGS) entry which is preliminary data.</text>
</comment>
<evidence type="ECO:0000256" key="3">
    <source>
        <dbReference type="SAM" id="MobiDB-lite"/>
    </source>
</evidence>
<keyword evidence="1" id="KW-0949">S-adenosyl-L-methionine</keyword>
<name>A0A8S3ZST1_9EUPU</name>
<feature type="region of interest" description="Disordered" evidence="3">
    <location>
        <begin position="244"/>
        <end position="321"/>
    </location>
</feature>
<evidence type="ECO:0000313" key="6">
    <source>
        <dbReference type="Proteomes" id="UP000678393"/>
    </source>
</evidence>
<evidence type="ECO:0000313" key="5">
    <source>
        <dbReference type="EMBL" id="CAG5129531.1"/>
    </source>
</evidence>
<feature type="compositionally biased region" description="Polar residues" evidence="3">
    <location>
        <begin position="287"/>
        <end position="321"/>
    </location>
</feature>
<dbReference type="PANTHER" id="PTHR12818:SF0">
    <property type="entry name" value="TRNA (ADENINE(37)-N6)-METHYLTRANSFERASE"/>
    <property type="match status" value="1"/>
</dbReference>
<feature type="region of interest" description="Disordered" evidence="3">
    <location>
        <begin position="215"/>
        <end position="234"/>
    </location>
</feature>
<dbReference type="InterPro" id="IPR040372">
    <property type="entry name" value="YaeB-like"/>
</dbReference>
<feature type="domain" description="TsaA-like" evidence="4">
    <location>
        <begin position="1"/>
        <end position="133"/>
    </location>
</feature>
<dbReference type="InterPro" id="IPR036413">
    <property type="entry name" value="YaeB-like_sf"/>
</dbReference>
<dbReference type="InterPro" id="IPR036414">
    <property type="entry name" value="YaeB_N_sf"/>
</dbReference>
<sequence length="517" mass="57248">MKSVFHFKNGTPRQSSLCDGARGVITIDKSIFNNPEHSLEGLEQFSHAWIIFVFHKNNNTCTKAKVKPPRLNGQRVGVFSTRSPYRPSNIGLSLVKIEKVEGASVYVSGIDILDGSPVLDIKPYIPEYDKPKEELVPSVYDSYSDMTADVSNPVMNVRDSCVHSSFPDQNSRDSSVCSSLPYPNVRDSSVCSSLPYPNVRDSSVCSSLPFSNVRESSVGSSLPDPNIRDSKGFSSLLDTNIRDSQGCSSLPDQKIRDSSVGSSLPDQNIRDNSVGSSLPDQKIRDSSVGSSLPDQNIRDNSVGSSLPEQKSKVSISSGETVQTRGVLPSDLYRKDEMAEANHVCDSLQESTCASDVLPEAVTLRETGNFCQVNKNLSDSCVPKKEMKDAKISLDSREFCALKARTTVASWLLKPPVAKLDVIFTPQALKQLQKFSKQSTDVRYQFEMFSTPEEAEKSIADILREEPRSVYRRQQCQDSLYYFAVDVLHVTCWFDENIAQVVRIKPVASVPMMQPHTK</sequence>
<dbReference type="FunFam" id="3.30.2310.10:FF:000002">
    <property type="entry name" value="tRNA methyltransferase O"/>
    <property type="match status" value="1"/>
</dbReference>
<gene>
    <name evidence="5" type="ORF">CUNI_LOCUS15089</name>
</gene>
<evidence type="ECO:0000256" key="2">
    <source>
        <dbReference type="ARBA" id="ARBA00033753"/>
    </source>
</evidence>